<evidence type="ECO:0000256" key="1">
    <source>
        <dbReference type="ARBA" id="ARBA00009232"/>
    </source>
</evidence>
<gene>
    <name evidence="6" type="ORF">J2S37_000873</name>
</gene>
<protein>
    <recommendedName>
        <fullName evidence="5">Putative 3-methyladenine DNA glycosylase</fullName>
        <ecNumber evidence="5">3.2.2.-</ecNumber>
    </recommendedName>
</protein>
<dbReference type="HAMAP" id="MF_00527">
    <property type="entry name" value="3MGH"/>
    <property type="match status" value="1"/>
</dbReference>
<comment type="similarity">
    <text evidence="1 5">Belongs to the DNA glycosylase MPG family.</text>
</comment>
<dbReference type="InterPro" id="IPR036995">
    <property type="entry name" value="MPG_sf"/>
</dbReference>
<dbReference type="EMBL" id="JAVDYF010000001">
    <property type="protein sequence ID" value="MDR7354335.1"/>
    <property type="molecule type" value="Genomic_DNA"/>
</dbReference>
<dbReference type="PANTHER" id="PTHR10429">
    <property type="entry name" value="DNA-3-METHYLADENINE GLYCOSYLASE"/>
    <property type="match status" value="1"/>
</dbReference>
<keyword evidence="4 5" id="KW-0234">DNA repair</keyword>
<organism evidence="6 7">
    <name type="scientific">Corynebacterium felinum</name>
    <dbReference type="NCBI Taxonomy" id="131318"/>
    <lineage>
        <taxon>Bacteria</taxon>
        <taxon>Bacillati</taxon>
        <taxon>Actinomycetota</taxon>
        <taxon>Actinomycetes</taxon>
        <taxon>Mycobacteriales</taxon>
        <taxon>Corynebacteriaceae</taxon>
        <taxon>Corynebacterium</taxon>
    </lineage>
</organism>
<evidence type="ECO:0000256" key="4">
    <source>
        <dbReference type="ARBA" id="ARBA00023204"/>
    </source>
</evidence>
<dbReference type="Proteomes" id="UP001183619">
    <property type="component" value="Unassembled WGS sequence"/>
</dbReference>
<dbReference type="SUPFAM" id="SSF50486">
    <property type="entry name" value="FMT C-terminal domain-like"/>
    <property type="match status" value="1"/>
</dbReference>
<dbReference type="PANTHER" id="PTHR10429:SF0">
    <property type="entry name" value="DNA-3-METHYLADENINE GLYCOSYLASE"/>
    <property type="match status" value="1"/>
</dbReference>
<dbReference type="NCBIfam" id="TIGR00567">
    <property type="entry name" value="3mg"/>
    <property type="match status" value="1"/>
</dbReference>
<evidence type="ECO:0000256" key="2">
    <source>
        <dbReference type="ARBA" id="ARBA00022763"/>
    </source>
</evidence>
<dbReference type="GO" id="GO:0003905">
    <property type="term" value="F:alkylbase DNA N-glycosylase activity"/>
    <property type="evidence" value="ECO:0007669"/>
    <property type="project" value="UniProtKB-EC"/>
</dbReference>
<dbReference type="EC" id="3.2.2.-" evidence="5"/>
<dbReference type="Pfam" id="PF02245">
    <property type="entry name" value="Pur_DNA_glyco"/>
    <property type="match status" value="1"/>
</dbReference>
<keyword evidence="2 5" id="KW-0227">DNA damage</keyword>
<reference evidence="6 7" key="1">
    <citation type="submission" date="2023-07" db="EMBL/GenBank/DDBJ databases">
        <title>Sequencing the genomes of 1000 actinobacteria strains.</title>
        <authorList>
            <person name="Klenk H.-P."/>
        </authorList>
    </citation>
    <scope>NUCLEOTIDE SEQUENCE [LARGE SCALE GENOMIC DNA]</scope>
    <source>
        <strain evidence="6 7">DSM 44508</strain>
    </source>
</reference>
<dbReference type="Gene3D" id="3.10.300.10">
    <property type="entry name" value="Methylpurine-DNA glycosylase (MPG)"/>
    <property type="match status" value="1"/>
</dbReference>
<keyword evidence="7" id="KW-1185">Reference proteome</keyword>
<evidence type="ECO:0000256" key="3">
    <source>
        <dbReference type="ARBA" id="ARBA00022801"/>
    </source>
</evidence>
<dbReference type="InterPro" id="IPR003180">
    <property type="entry name" value="MPG"/>
</dbReference>
<keyword evidence="6" id="KW-0326">Glycosidase</keyword>
<keyword evidence="3 5" id="KW-0378">Hydrolase</keyword>
<proteinExistence type="inferred from homology"/>
<accession>A0ABU2B6W1</accession>
<dbReference type="RefSeq" id="WP_277103478.1">
    <property type="nucleotide sequence ID" value="NZ_BAAAJS010000079.1"/>
</dbReference>
<name>A0ABU2B6W1_9CORY</name>
<evidence type="ECO:0000313" key="7">
    <source>
        <dbReference type="Proteomes" id="UP001183619"/>
    </source>
</evidence>
<dbReference type="NCBIfam" id="NF002003">
    <property type="entry name" value="PRK00802.1-3"/>
    <property type="match status" value="1"/>
</dbReference>
<comment type="caution">
    <text evidence="6">The sequence shown here is derived from an EMBL/GenBank/DDBJ whole genome shotgun (WGS) entry which is preliminary data.</text>
</comment>
<sequence>MLDFAAPANIVAPQLLGATLSHAGVTLRITEVEAYLGTTDPASHSHNGMTRRNLPMFGPPAHFYVYRSYGIHLAGNIVCAEEGIGHAVLLRAGEIIDGLPLALQRRGKIPFHKLAQGPGNLGKALDFTLELNRASIFGPELLFTPRATAPEITSGPRIGISKNTDAPLRFWIPNHPTVSRRKTPHRTQ</sequence>
<dbReference type="InterPro" id="IPR011034">
    <property type="entry name" value="Formyl_transferase-like_C_sf"/>
</dbReference>
<dbReference type="CDD" id="cd00540">
    <property type="entry name" value="AAG"/>
    <property type="match status" value="1"/>
</dbReference>
<evidence type="ECO:0000256" key="5">
    <source>
        <dbReference type="HAMAP-Rule" id="MF_00527"/>
    </source>
</evidence>
<evidence type="ECO:0000313" key="6">
    <source>
        <dbReference type="EMBL" id="MDR7354335.1"/>
    </source>
</evidence>